<dbReference type="Proteomes" id="UP000214746">
    <property type="component" value="Unassembled WGS sequence"/>
</dbReference>
<sequence length="340" mass="39400">MSWKTTLYDYVHHKNQTHMDYSIAPLLPFVTDTNYLQSEIKRLARTAHSDQDRRFVPVKSETRLALIGVSQEPQAITADIKLKRTSVGTISSTEFEQQQLQTERVVLGQLDDKWYVTQIKPLDAEFSTVLDRMNPTESATEQYDSLHDQIFPRLPSQPYLNYNVVPYLESMDRKAYNRNKAVEYADSWWAKGNPAYLEFEVDCTNYVSQCLFAGGAAMNYTGKRDSGWWYKGRYHGQELWSFSWSVAHSLQTYLMHSRNGLRAEAVSRPDQLQLGDVISYDWDGDGRYQHSAVVTAKDSNGMPLVNAHTSHSRHRYWSYVDSPAWTERTQYQFLHIADHV</sequence>
<comment type="caution">
    <text evidence="2">The sequence shown here is derived from an EMBL/GenBank/DDBJ whole genome shotgun (WGS) entry which is preliminary data.</text>
</comment>
<feature type="domain" description="Putative amidase" evidence="1">
    <location>
        <begin position="176"/>
        <end position="326"/>
    </location>
</feature>
<evidence type="ECO:0000313" key="2">
    <source>
        <dbReference type="EMBL" id="PZE19737.1"/>
    </source>
</evidence>
<dbReference type="AlphaFoldDB" id="A0A2W1N5T1"/>
<dbReference type="RefSeq" id="WP_089201086.1">
    <property type="nucleotide sequence ID" value="NZ_NHRJ02000013.1"/>
</dbReference>
<reference evidence="2" key="1">
    <citation type="submission" date="2018-06" db="EMBL/GenBank/DDBJ databases">
        <title>Paenibacillus xerothermodurans sp. nov. an extremely dry heat resistant spore forming bacterium isolated from the soil of Cape Canaveral, Florida.</title>
        <authorList>
            <person name="Seuylemezian A."/>
            <person name="Kaur N."/>
            <person name="Patil P."/>
            <person name="Patil P."/>
            <person name="Mayilraj S."/>
            <person name="Vaishampayan P."/>
        </authorList>
    </citation>
    <scope>NUCLEOTIDE SEQUENCE [LARGE SCALE GENOMIC DNA]</scope>
    <source>
        <strain evidence="2">ATCC 27380</strain>
    </source>
</reference>
<dbReference type="Pfam" id="PF12671">
    <property type="entry name" value="Amidase_6"/>
    <property type="match status" value="1"/>
</dbReference>
<proteinExistence type="predicted"/>
<evidence type="ECO:0000313" key="3">
    <source>
        <dbReference type="Proteomes" id="UP000214746"/>
    </source>
</evidence>
<dbReference type="InterPro" id="IPR024301">
    <property type="entry name" value="Amidase_6"/>
</dbReference>
<dbReference type="OrthoDB" id="9812429at2"/>
<gene>
    <name evidence="2" type="ORF">CBW46_016425</name>
</gene>
<dbReference type="PANTHER" id="PTHR40032">
    <property type="entry name" value="EXPORTED PROTEIN-RELATED"/>
    <property type="match status" value="1"/>
</dbReference>
<name>A0A2W1N5T1_PAEXE</name>
<keyword evidence="3" id="KW-1185">Reference proteome</keyword>
<accession>A0A2W1N5T1</accession>
<protein>
    <recommendedName>
        <fullName evidence="1">Putative amidase domain-containing protein</fullName>
    </recommendedName>
</protein>
<evidence type="ECO:0000259" key="1">
    <source>
        <dbReference type="Pfam" id="PF12671"/>
    </source>
</evidence>
<dbReference type="PANTHER" id="PTHR40032:SF1">
    <property type="entry name" value="EXPORTED PROTEIN"/>
    <property type="match status" value="1"/>
</dbReference>
<organism evidence="2 3">
    <name type="scientific">Paenibacillus xerothermodurans</name>
    <dbReference type="NCBI Taxonomy" id="1977292"/>
    <lineage>
        <taxon>Bacteria</taxon>
        <taxon>Bacillati</taxon>
        <taxon>Bacillota</taxon>
        <taxon>Bacilli</taxon>
        <taxon>Bacillales</taxon>
        <taxon>Paenibacillaceae</taxon>
        <taxon>Paenibacillus</taxon>
    </lineage>
</organism>
<dbReference type="EMBL" id="NHRJ02000013">
    <property type="protein sequence ID" value="PZE19737.1"/>
    <property type="molecule type" value="Genomic_DNA"/>
</dbReference>